<proteinExistence type="predicted"/>
<dbReference type="Proteomes" id="UP001596037">
    <property type="component" value="Unassembled WGS sequence"/>
</dbReference>
<evidence type="ECO:0000313" key="2">
    <source>
        <dbReference type="EMBL" id="MFC5496019.1"/>
    </source>
</evidence>
<dbReference type="RefSeq" id="WP_376848053.1">
    <property type="nucleotide sequence ID" value="NZ_JBHSMF010000002.1"/>
</dbReference>
<organism evidence="2 3">
    <name type="scientific">Caenimonas terrae</name>
    <dbReference type="NCBI Taxonomy" id="696074"/>
    <lineage>
        <taxon>Bacteria</taxon>
        <taxon>Pseudomonadati</taxon>
        <taxon>Pseudomonadota</taxon>
        <taxon>Betaproteobacteria</taxon>
        <taxon>Burkholderiales</taxon>
        <taxon>Comamonadaceae</taxon>
        <taxon>Caenimonas</taxon>
    </lineage>
</organism>
<evidence type="ECO:0000313" key="3">
    <source>
        <dbReference type="Proteomes" id="UP001596037"/>
    </source>
</evidence>
<protein>
    <submittedName>
        <fullName evidence="2">DUF2244 domain-containing protein</fullName>
    </submittedName>
</protein>
<accession>A0ABW0N5V7</accession>
<keyword evidence="1" id="KW-0472">Membrane</keyword>
<evidence type="ECO:0000256" key="1">
    <source>
        <dbReference type="SAM" id="Phobius"/>
    </source>
</evidence>
<dbReference type="Pfam" id="PF10003">
    <property type="entry name" value="DUF2244"/>
    <property type="match status" value="1"/>
</dbReference>
<gene>
    <name evidence="2" type="ORF">ACFPOE_00605</name>
</gene>
<feature type="transmembrane region" description="Helical" evidence="1">
    <location>
        <begin position="31"/>
        <end position="51"/>
    </location>
</feature>
<keyword evidence="3" id="KW-1185">Reference proteome</keyword>
<name>A0ABW0N5V7_9BURK</name>
<dbReference type="EMBL" id="JBHSMF010000002">
    <property type="protein sequence ID" value="MFC5496019.1"/>
    <property type="molecule type" value="Genomic_DNA"/>
</dbReference>
<dbReference type="InterPro" id="IPR019253">
    <property type="entry name" value="DUF2244_TM"/>
</dbReference>
<keyword evidence="1" id="KW-0812">Transmembrane</keyword>
<feature type="transmembrane region" description="Helical" evidence="1">
    <location>
        <begin position="57"/>
        <end position="76"/>
    </location>
</feature>
<reference evidence="3" key="1">
    <citation type="journal article" date="2019" name="Int. J. Syst. Evol. Microbiol.">
        <title>The Global Catalogue of Microorganisms (GCM) 10K type strain sequencing project: providing services to taxonomists for standard genome sequencing and annotation.</title>
        <authorList>
            <consortium name="The Broad Institute Genomics Platform"/>
            <consortium name="The Broad Institute Genome Sequencing Center for Infectious Disease"/>
            <person name="Wu L."/>
            <person name="Ma J."/>
        </authorList>
    </citation>
    <scope>NUCLEOTIDE SEQUENCE [LARGE SCALE GENOMIC DNA]</scope>
    <source>
        <strain evidence="3">CCUG 57401</strain>
    </source>
</reference>
<sequence length="159" mass="17811">MSNPVFRFATVQGQNIHWFLQRNCSVTPAQLAWLYVSLCAVSLGIGVVFWWHGATLVLPFAWIELVAVGAAFVVYARHAADGERISLQGRQLVVELENAGRLERAEFDREWVRVEPSAADRSLIEVSGRGRSVNVGRYVRPELRPALAQEIRRALRDGA</sequence>
<keyword evidence="1" id="KW-1133">Transmembrane helix</keyword>
<comment type="caution">
    <text evidence="2">The sequence shown here is derived from an EMBL/GenBank/DDBJ whole genome shotgun (WGS) entry which is preliminary data.</text>
</comment>